<dbReference type="OrthoDB" id="9807042at2"/>
<feature type="transmembrane region" description="Helical" evidence="13">
    <location>
        <begin position="139"/>
        <end position="161"/>
    </location>
</feature>
<comment type="similarity">
    <text evidence="2 13">Belongs to the cytochrome ubiquinol oxidase subunit 1 family.</text>
</comment>
<evidence type="ECO:0000256" key="8">
    <source>
        <dbReference type="ARBA" id="ARBA00022723"/>
    </source>
</evidence>
<feature type="transmembrane region" description="Helical" evidence="13">
    <location>
        <begin position="409"/>
        <end position="431"/>
    </location>
</feature>
<evidence type="ECO:0000256" key="11">
    <source>
        <dbReference type="ARBA" id="ARBA00023004"/>
    </source>
</evidence>
<evidence type="ECO:0000313" key="15">
    <source>
        <dbReference type="Proteomes" id="UP000029558"/>
    </source>
</evidence>
<dbReference type="Proteomes" id="UP000029558">
    <property type="component" value="Chromosome"/>
</dbReference>
<sequence>MQNTYRGSDAYVEHVVDLSRWQFGITALYHFLFVPLTLGMTWILFGMECLYVKTGKQVYKDMVRFWGKLFGINFAMGVVTGITMEFEFGVNWAYYSQYVGNIFGAPLAIEGLVAFMLESTFFGIFFFAWDKLSKKQHLFVTFCLAFGSALSALMILIANGWMQHPVGAHFDIDSMRMQLTNFYDVFFNPTAQAQFAHTITGGLVTSAMFVTGISSFYLLKGRDLAFARRSFIFGSFFGLIVLLGVAFFGDHAGLDVDETQPMKMAALEGLWDTPKAPASWTMLALPSNDKLKNSLEVKIPYALSLVATHSLDGSVKGMKEVIADNALRMAKGRQAYLALVELRTKKNAKGELLSSLELEQAKAVLKVHEKDLDYGLLLKSYVSDIQNVTPEQIVEVANKAIPEVWPVFYAFRLMIACFGIMLLIVFAAGFFNIRGTLWRQRWLFHTALYMIPLPWLACEFGWFVAEHGRQPWVVQDMLPTLMGSSSASVGQLSFSLTGFALFYTLLFIIEIYLMFKFARLGPSVLHTGRYYFEQAEQNKLKQ</sequence>
<keyword evidence="5" id="KW-0997">Cell inner membrane</keyword>
<organism evidence="14 15">
    <name type="scientific">Piscirickettsia salmonis</name>
    <dbReference type="NCBI Taxonomy" id="1238"/>
    <lineage>
        <taxon>Bacteria</taxon>
        <taxon>Pseudomonadati</taxon>
        <taxon>Pseudomonadota</taxon>
        <taxon>Gammaproteobacteria</taxon>
        <taxon>Thiotrichales</taxon>
        <taxon>Piscirickettsiaceae</taxon>
        <taxon>Piscirickettsia</taxon>
    </lineage>
</organism>
<keyword evidence="4 13" id="KW-1003">Cell membrane</keyword>
<dbReference type="InterPro" id="IPR002585">
    <property type="entry name" value="Cyt-d_ubiquinol_oxidase_su_1"/>
</dbReference>
<evidence type="ECO:0000256" key="2">
    <source>
        <dbReference type="ARBA" id="ARBA00009819"/>
    </source>
</evidence>
<keyword evidence="3 13" id="KW-0813">Transport</keyword>
<dbReference type="PANTHER" id="PTHR30365">
    <property type="entry name" value="CYTOCHROME D UBIQUINOL OXIDASE"/>
    <property type="match status" value="1"/>
</dbReference>
<dbReference type="RefSeq" id="WP_027243221.1">
    <property type="nucleotide sequence ID" value="NZ_CP012508.1"/>
</dbReference>
<evidence type="ECO:0000256" key="4">
    <source>
        <dbReference type="ARBA" id="ARBA00022475"/>
    </source>
</evidence>
<evidence type="ECO:0000256" key="5">
    <source>
        <dbReference type="ARBA" id="ARBA00022519"/>
    </source>
</evidence>
<dbReference type="GO" id="GO:0019646">
    <property type="term" value="P:aerobic electron transport chain"/>
    <property type="evidence" value="ECO:0007669"/>
    <property type="project" value="InterPro"/>
</dbReference>
<keyword evidence="12 13" id="KW-0472">Membrane</keyword>
<protein>
    <submittedName>
        <fullName evidence="14">Cytochrome d terminal oxidase subunit I</fullName>
    </submittedName>
</protein>
<feature type="transmembrane region" description="Helical" evidence="13">
    <location>
        <begin position="231"/>
        <end position="249"/>
    </location>
</feature>
<evidence type="ECO:0000256" key="1">
    <source>
        <dbReference type="ARBA" id="ARBA00004429"/>
    </source>
</evidence>
<keyword evidence="9 13" id="KW-0249">Electron transport</keyword>
<evidence type="ECO:0000256" key="7">
    <source>
        <dbReference type="ARBA" id="ARBA00022692"/>
    </source>
</evidence>
<feature type="transmembrane region" description="Helical" evidence="13">
    <location>
        <begin position="443"/>
        <end position="465"/>
    </location>
</feature>
<dbReference type="GO" id="GO:0020037">
    <property type="term" value="F:heme binding"/>
    <property type="evidence" value="ECO:0007669"/>
    <property type="project" value="TreeGrafter"/>
</dbReference>
<dbReference type="PIRSF" id="PIRSF006446">
    <property type="entry name" value="Cyt_quinol_oxidase_1"/>
    <property type="match status" value="1"/>
</dbReference>
<evidence type="ECO:0000256" key="6">
    <source>
        <dbReference type="ARBA" id="ARBA00022617"/>
    </source>
</evidence>
<dbReference type="GO" id="GO:0016682">
    <property type="term" value="F:oxidoreductase activity, acting on diphenols and related substances as donors, oxygen as acceptor"/>
    <property type="evidence" value="ECO:0007669"/>
    <property type="project" value="TreeGrafter"/>
</dbReference>
<evidence type="ECO:0000256" key="13">
    <source>
        <dbReference type="PIRNR" id="PIRNR006446"/>
    </source>
</evidence>
<feature type="transmembrane region" description="Helical" evidence="13">
    <location>
        <begin position="103"/>
        <end position="127"/>
    </location>
</feature>
<dbReference type="GO" id="GO:0009055">
    <property type="term" value="F:electron transfer activity"/>
    <property type="evidence" value="ECO:0007669"/>
    <property type="project" value="UniProtKB-UniRule"/>
</dbReference>
<evidence type="ECO:0000256" key="3">
    <source>
        <dbReference type="ARBA" id="ARBA00022448"/>
    </source>
</evidence>
<reference evidence="14 15" key="1">
    <citation type="journal article" date="2014" name="Genome Announc.">
        <title>Comparative Genome Analysis of Two Isolates of the Fish Pathogen Piscirickettsia salmonis from Different Hosts Reveals Major Differences in Virulence-Associated Secretion Systems.</title>
        <authorList>
            <person name="Bohle H."/>
            <person name="Henriquez P."/>
            <person name="Grothusen H."/>
            <person name="Navas E."/>
            <person name="Sandoval A."/>
            <person name="Bustamante F."/>
            <person name="Bustos P."/>
            <person name="Mancilla M."/>
        </authorList>
    </citation>
    <scope>NUCLEOTIDE SEQUENCE [LARGE SCALE GENOMIC DNA]</scope>
    <source>
        <strain evidence="15">B1-32597</strain>
    </source>
</reference>
<evidence type="ECO:0000313" key="14">
    <source>
        <dbReference type="EMBL" id="ALB22884.1"/>
    </source>
</evidence>
<name>A0A1L6THF3_PISSA</name>
<keyword evidence="6 13" id="KW-0349">Heme</keyword>
<dbReference type="Pfam" id="PF01654">
    <property type="entry name" value="Cyt_bd_oxida_I"/>
    <property type="match status" value="1"/>
</dbReference>
<evidence type="ECO:0000256" key="12">
    <source>
        <dbReference type="ARBA" id="ARBA00023136"/>
    </source>
</evidence>
<proteinExistence type="inferred from homology"/>
<dbReference type="PANTHER" id="PTHR30365:SF0">
    <property type="entry name" value="CYTOCHROME BD-I UBIQUINOL OXIDASE SUBUNIT 1"/>
    <property type="match status" value="1"/>
</dbReference>
<keyword evidence="8 13" id="KW-0479">Metal-binding</keyword>
<feature type="transmembrane region" description="Helical" evidence="13">
    <location>
        <begin position="65"/>
        <end position="83"/>
    </location>
</feature>
<keyword evidence="7 13" id="KW-0812">Transmembrane</keyword>
<keyword evidence="11 13" id="KW-0408">Iron</keyword>
<feature type="transmembrane region" description="Helical" evidence="13">
    <location>
        <begin position="27"/>
        <end position="45"/>
    </location>
</feature>
<evidence type="ECO:0000256" key="9">
    <source>
        <dbReference type="ARBA" id="ARBA00022982"/>
    </source>
</evidence>
<dbReference type="GO" id="GO:0005886">
    <property type="term" value="C:plasma membrane"/>
    <property type="evidence" value="ECO:0007669"/>
    <property type="project" value="UniProtKB-SubCell"/>
</dbReference>
<comment type="subcellular location">
    <subcellularLocation>
        <location evidence="1">Cell inner membrane</location>
        <topology evidence="1">Multi-pass membrane protein</topology>
    </subcellularLocation>
</comment>
<keyword evidence="10 13" id="KW-1133">Transmembrane helix</keyword>
<dbReference type="GO" id="GO:0070069">
    <property type="term" value="C:cytochrome complex"/>
    <property type="evidence" value="ECO:0007669"/>
    <property type="project" value="UniProtKB-UniRule"/>
</dbReference>
<gene>
    <name evidence="14" type="ORF">KU39_1702</name>
</gene>
<feature type="transmembrane region" description="Helical" evidence="13">
    <location>
        <begin position="195"/>
        <end position="219"/>
    </location>
</feature>
<evidence type="ECO:0000256" key="10">
    <source>
        <dbReference type="ARBA" id="ARBA00022989"/>
    </source>
</evidence>
<dbReference type="EMBL" id="CP012508">
    <property type="protein sequence ID" value="ALB22884.1"/>
    <property type="molecule type" value="Genomic_DNA"/>
</dbReference>
<feature type="transmembrane region" description="Helical" evidence="13">
    <location>
        <begin position="492"/>
        <end position="515"/>
    </location>
</feature>
<dbReference type="GO" id="GO:0046872">
    <property type="term" value="F:metal ion binding"/>
    <property type="evidence" value="ECO:0007669"/>
    <property type="project" value="UniProtKB-UniRule"/>
</dbReference>
<dbReference type="AlphaFoldDB" id="A0A1L6THF3"/>
<accession>A0A1L6THF3</accession>